<proteinExistence type="predicted"/>
<gene>
    <name evidence="3" type="ORF">KCU76_g5222</name>
</gene>
<dbReference type="FunFam" id="3.40.525.10:FF:000013">
    <property type="entry name" value="Phosphatidylinositol transfer protein PDR16"/>
    <property type="match status" value="1"/>
</dbReference>
<dbReference type="SMART" id="SM00516">
    <property type="entry name" value="SEC14"/>
    <property type="match status" value="1"/>
</dbReference>
<dbReference type="GO" id="GO:0008289">
    <property type="term" value="F:lipid binding"/>
    <property type="evidence" value="ECO:0007669"/>
    <property type="project" value="UniProtKB-ARBA"/>
</dbReference>
<dbReference type="InterPro" id="IPR052578">
    <property type="entry name" value="PI_Transfer_CRAL-TRIO"/>
</dbReference>
<feature type="non-terminal residue" evidence="3">
    <location>
        <position position="371"/>
    </location>
</feature>
<dbReference type="InterPro" id="IPR036273">
    <property type="entry name" value="CRAL/TRIO_N_dom_sf"/>
</dbReference>
<dbReference type="Pfam" id="PF00650">
    <property type="entry name" value="CRAL_TRIO"/>
    <property type="match status" value="1"/>
</dbReference>
<feature type="domain" description="CRAL-TRIO" evidence="2">
    <location>
        <begin position="144"/>
        <end position="297"/>
    </location>
</feature>
<comment type="caution">
    <text evidence="3">The sequence shown here is derived from an EMBL/GenBank/DDBJ whole genome shotgun (WGS) entry which is preliminary data.</text>
</comment>
<dbReference type="OrthoDB" id="75724at2759"/>
<protein>
    <submittedName>
        <fullName evidence="3">CRAL/TRIO domain-containing protein</fullName>
    </submittedName>
</protein>
<organism evidence="3 4">
    <name type="scientific">Aureobasidium melanogenum</name>
    <name type="common">Aureobasidium pullulans var. melanogenum</name>
    <dbReference type="NCBI Taxonomy" id="46634"/>
    <lineage>
        <taxon>Eukaryota</taxon>
        <taxon>Fungi</taxon>
        <taxon>Dikarya</taxon>
        <taxon>Ascomycota</taxon>
        <taxon>Pezizomycotina</taxon>
        <taxon>Dothideomycetes</taxon>
        <taxon>Dothideomycetidae</taxon>
        <taxon>Dothideales</taxon>
        <taxon>Saccotheciaceae</taxon>
        <taxon>Aureobasidium</taxon>
    </lineage>
</organism>
<dbReference type="EMBL" id="JAHFXF010000161">
    <property type="protein sequence ID" value="KAG9694460.1"/>
    <property type="molecule type" value="Genomic_DNA"/>
</dbReference>
<dbReference type="SMART" id="SM01100">
    <property type="entry name" value="CRAL_TRIO_N"/>
    <property type="match status" value="1"/>
</dbReference>
<dbReference type="SUPFAM" id="SSF46938">
    <property type="entry name" value="CRAL/TRIO N-terminal domain"/>
    <property type="match status" value="1"/>
</dbReference>
<dbReference type="Proteomes" id="UP000779574">
    <property type="component" value="Unassembled WGS sequence"/>
</dbReference>
<dbReference type="CDD" id="cd00170">
    <property type="entry name" value="SEC14"/>
    <property type="match status" value="1"/>
</dbReference>
<accession>A0A9P8JAJ8</accession>
<name>A0A9P8JAJ8_AURME</name>
<evidence type="ECO:0000313" key="3">
    <source>
        <dbReference type="EMBL" id="KAG9694460.1"/>
    </source>
</evidence>
<dbReference type="InterPro" id="IPR001251">
    <property type="entry name" value="CRAL-TRIO_dom"/>
</dbReference>
<dbReference type="GO" id="GO:0071944">
    <property type="term" value="C:cell periphery"/>
    <property type="evidence" value="ECO:0007669"/>
    <property type="project" value="UniProtKB-ARBA"/>
</dbReference>
<dbReference type="GO" id="GO:0008526">
    <property type="term" value="F:phosphatidylinositol transfer activity"/>
    <property type="evidence" value="ECO:0007669"/>
    <property type="project" value="TreeGrafter"/>
</dbReference>
<dbReference type="SUPFAM" id="SSF52087">
    <property type="entry name" value="CRAL/TRIO domain"/>
    <property type="match status" value="1"/>
</dbReference>
<dbReference type="Pfam" id="PF03765">
    <property type="entry name" value="CRAL_TRIO_N"/>
    <property type="match status" value="1"/>
</dbReference>
<dbReference type="PROSITE" id="PS50191">
    <property type="entry name" value="CRAL_TRIO"/>
    <property type="match status" value="1"/>
</dbReference>
<dbReference type="InterPro" id="IPR011074">
    <property type="entry name" value="CRAL/TRIO_N_dom"/>
</dbReference>
<feature type="compositionally biased region" description="Low complexity" evidence="1">
    <location>
        <begin position="1"/>
        <end position="27"/>
    </location>
</feature>
<sequence>MASQSSSKAPSISSKAPSISSKASLSAGPEAVTDPAPTGPIKTPLTIALPECKPLPPAALTADQENKYASVLSTVSAWTTLPSSTLKDAKDEPITDNERMWLTRECLLRYLRATKWDVPSALKRLQGTLSWRREYGADTFTADYISPENETGKQVIMGYDVNARPCLYLNPGRQNTKNSDRQIHHLSFMLDRVIDMMGPGQETTALLINFKGATSGSTPTISQAKQVLNILQNHNPERLGRALISQLPWYVSTFFKLISPFIDPVTKEKMKFNEDLKKYVPPKQLWKDYGGDLNFDYDHAAYWPALNKECDRRREAYKQRWVDAGKNVGEYEDYLRGGEQKCLRDISGGVEKESAGVKVTDETPDIASLKV</sequence>
<dbReference type="PANTHER" id="PTHR45824:SF29">
    <property type="entry name" value="GH16843P"/>
    <property type="match status" value="1"/>
</dbReference>
<reference evidence="3" key="2">
    <citation type="submission" date="2021-08" db="EMBL/GenBank/DDBJ databases">
        <authorList>
            <person name="Gostincar C."/>
            <person name="Sun X."/>
            <person name="Song Z."/>
            <person name="Gunde-Cimerman N."/>
        </authorList>
    </citation>
    <scope>NUCLEOTIDE SEQUENCE</scope>
    <source>
        <strain evidence="3">EXF-9911</strain>
    </source>
</reference>
<dbReference type="AlphaFoldDB" id="A0A9P8JAJ8"/>
<evidence type="ECO:0000256" key="1">
    <source>
        <dbReference type="SAM" id="MobiDB-lite"/>
    </source>
</evidence>
<reference evidence="3" key="1">
    <citation type="journal article" date="2021" name="J Fungi (Basel)">
        <title>Virulence traits and population genomics of the black yeast Aureobasidium melanogenum.</title>
        <authorList>
            <person name="Cernosa A."/>
            <person name="Sun X."/>
            <person name="Gostincar C."/>
            <person name="Fang C."/>
            <person name="Gunde-Cimerman N."/>
            <person name="Song Z."/>
        </authorList>
    </citation>
    <scope>NUCLEOTIDE SEQUENCE</scope>
    <source>
        <strain evidence="3">EXF-9911</strain>
    </source>
</reference>
<evidence type="ECO:0000313" key="4">
    <source>
        <dbReference type="Proteomes" id="UP000779574"/>
    </source>
</evidence>
<dbReference type="InterPro" id="IPR036865">
    <property type="entry name" value="CRAL-TRIO_dom_sf"/>
</dbReference>
<dbReference type="Gene3D" id="3.40.525.10">
    <property type="entry name" value="CRAL-TRIO lipid binding domain"/>
    <property type="match status" value="1"/>
</dbReference>
<evidence type="ECO:0000259" key="2">
    <source>
        <dbReference type="PROSITE" id="PS50191"/>
    </source>
</evidence>
<feature type="region of interest" description="Disordered" evidence="1">
    <location>
        <begin position="1"/>
        <end position="45"/>
    </location>
</feature>
<dbReference type="PANTHER" id="PTHR45824">
    <property type="entry name" value="GH16843P"/>
    <property type="match status" value="1"/>
</dbReference>